<sequence>MRDRLLGELGELAHSRFLVYLMGPYKTFDVDTLLEAAGEGNREALSSIPETVDFGALVGSDIDLDQQEAVLDLLLYARDRLRTDPGVNAFLAIDIDIPLEEMDAATQSIEFALASNAVIYIVPQIGDNLGVGIETGSVLEAIFRKRDEQAPTATHQERILFIHESGVRSAMIAAVQDRWDARVYSYDDRDDLVRQLRLFVRDLARREQRGDLPQLD</sequence>
<evidence type="ECO:0000313" key="3">
    <source>
        <dbReference type="Proteomes" id="UP000199607"/>
    </source>
</evidence>
<dbReference type="RefSeq" id="WP_009367721.1">
    <property type="nucleotide sequence ID" value="NZ_FOTC01000006.1"/>
</dbReference>
<proteinExistence type="predicted"/>
<dbReference type="InterPro" id="IPR055931">
    <property type="entry name" value="DUF7509"/>
</dbReference>
<dbReference type="Pfam" id="PF24349">
    <property type="entry name" value="DUF7509"/>
    <property type="match status" value="1"/>
</dbReference>
<reference evidence="3" key="1">
    <citation type="submission" date="2016-10" db="EMBL/GenBank/DDBJ databases">
        <authorList>
            <person name="Varghese N."/>
            <person name="Submissions S."/>
        </authorList>
    </citation>
    <scope>NUCLEOTIDE SEQUENCE [LARGE SCALE GENOMIC DNA]</scope>
    <source>
        <strain evidence="3">CGMCC 1.7738</strain>
    </source>
</reference>
<organism evidence="2 3">
    <name type="scientific">Halogranum rubrum</name>
    <dbReference type="NCBI Taxonomy" id="553466"/>
    <lineage>
        <taxon>Archaea</taxon>
        <taxon>Methanobacteriati</taxon>
        <taxon>Methanobacteriota</taxon>
        <taxon>Stenosarchaea group</taxon>
        <taxon>Halobacteria</taxon>
        <taxon>Halobacteriales</taxon>
        <taxon>Haloferacaceae</taxon>
    </lineage>
</organism>
<protein>
    <recommendedName>
        <fullName evidence="1">DUF7509 domain-containing protein</fullName>
    </recommendedName>
</protein>
<evidence type="ECO:0000313" key="2">
    <source>
        <dbReference type="EMBL" id="SFL46478.1"/>
    </source>
</evidence>
<dbReference type="Proteomes" id="UP000199607">
    <property type="component" value="Unassembled WGS sequence"/>
</dbReference>
<evidence type="ECO:0000259" key="1">
    <source>
        <dbReference type="Pfam" id="PF24349"/>
    </source>
</evidence>
<keyword evidence="3" id="KW-1185">Reference proteome</keyword>
<dbReference type="AlphaFoldDB" id="A0A1I4HWG4"/>
<name>A0A1I4HWG4_9EURY</name>
<gene>
    <name evidence="2" type="ORF">SAMN04487950_3890</name>
</gene>
<feature type="domain" description="DUF7509" evidence="1">
    <location>
        <begin position="2"/>
        <end position="216"/>
    </location>
</feature>
<accession>A0A1I4HWG4</accession>
<dbReference type="EMBL" id="FOTC01000006">
    <property type="protein sequence ID" value="SFL46478.1"/>
    <property type="molecule type" value="Genomic_DNA"/>
</dbReference>